<keyword evidence="4 8" id="KW-0347">Helicase</keyword>
<proteinExistence type="inferred from homology"/>
<dbReference type="PROSITE" id="PS51194">
    <property type="entry name" value="HELICASE_CTER"/>
    <property type="match status" value="1"/>
</dbReference>
<sequence>MSELDWDDPNYVEPTAQYSKSSYDSFNDKYERSVRRDYESGSRGRRGGEYEREYTSSSSRYDRERNRDNRESYSSKRRDTNYDNDAPRGDSFNESIQIGSDMIGRIIGRGGANITRLQNDYNVRINLDKANLLVEVSGSSKMNVTDAVNQIKKQTSDDDGGARRSYSGDAGGGSYNRSSSNRYDGGGGSGRNNFDFGPLRTYEIPQGGDLNAVIDWDAVNKKYVKTQAARLAKLPLLTKVFYKECPEVANLPQDEVERIRSENNNITVSHVFEAKEGETLPAIPNPVWQFEQCFAEYPDLLGEIQKQGFSKPSPIQSQAWPILLSGHDMIGIAQTGTGKTLAFLLPGMIHTEYQSTPRGTRGGANVLVLAPTRELALQIEMEVKKYSFRDMKAVCVYGGGSRKMQISDVERGAEIIICTPGRLNDLVQAKVIDVSTITYLVLDEADRMLDMGFEPQIRKVLLDVRPDRQTIMTSATWPPGVRRLAQSYMKNPMQVCVGSLDLAATHSVKQVIELLEDDKDKFTTLKTFVKQMTKTDKIIVFCGRKARADDLSSDLTIDGFETQCIHGNRDQIDREQAIADIKSGAVRILIATDVASRGLDIEDITHVINYDFPRNIEEYVHRVGRTGRAGRKGTSISYVTRTDWGMAKELITILEEAEQEVPEELRNMSKRFAAMKERRAAEGGGGRGGGGGGYGGRRDRY</sequence>
<dbReference type="InterPro" id="IPR036612">
    <property type="entry name" value="KH_dom_type_1_sf"/>
</dbReference>
<dbReference type="InterPro" id="IPR004088">
    <property type="entry name" value="KH_dom_type_1"/>
</dbReference>
<protein>
    <recommendedName>
        <fullName evidence="1">RNA helicase</fullName>
        <ecNumber evidence="1">3.6.4.13</ecNumber>
    </recommendedName>
</protein>
<dbReference type="SMART" id="SM00322">
    <property type="entry name" value="KH"/>
    <property type="match status" value="1"/>
</dbReference>
<dbReference type="GO" id="GO:0005524">
    <property type="term" value="F:ATP binding"/>
    <property type="evidence" value="ECO:0007669"/>
    <property type="project" value="UniProtKB-KW"/>
</dbReference>
<dbReference type="InterPro" id="IPR027417">
    <property type="entry name" value="P-loop_NTPase"/>
</dbReference>
<dbReference type="FunFam" id="3.40.50.300:FF:000008">
    <property type="entry name" value="ATP-dependent RNA helicase RhlB"/>
    <property type="match status" value="1"/>
</dbReference>
<dbReference type="SUPFAM" id="SSF52540">
    <property type="entry name" value="P-loop containing nucleoside triphosphate hydrolases"/>
    <property type="match status" value="1"/>
</dbReference>
<keyword evidence="3 8" id="KW-0378">Hydrolase</keyword>
<dbReference type="Pfam" id="PF00271">
    <property type="entry name" value="Helicase_C"/>
    <property type="match status" value="1"/>
</dbReference>
<dbReference type="InterPro" id="IPR001650">
    <property type="entry name" value="Helicase_C-like"/>
</dbReference>
<dbReference type="InterPro" id="IPR004087">
    <property type="entry name" value="KH_dom"/>
</dbReference>
<evidence type="ECO:0000256" key="9">
    <source>
        <dbReference type="SAM" id="MobiDB-lite"/>
    </source>
</evidence>
<dbReference type="InterPro" id="IPR000629">
    <property type="entry name" value="RNA-helicase_DEAD-box_CS"/>
</dbReference>
<feature type="domain" description="Helicase ATP-binding" evidence="10">
    <location>
        <begin position="320"/>
        <end position="495"/>
    </location>
</feature>
<organism evidence="12 13">
    <name type="scientific">Drosophila busckii</name>
    <name type="common">Fruit fly</name>
    <dbReference type="NCBI Taxonomy" id="30019"/>
    <lineage>
        <taxon>Eukaryota</taxon>
        <taxon>Metazoa</taxon>
        <taxon>Ecdysozoa</taxon>
        <taxon>Arthropoda</taxon>
        <taxon>Hexapoda</taxon>
        <taxon>Insecta</taxon>
        <taxon>Pterygota</taxon>
        <taxon>Neoptera</taxon>
        <taxon>Endopterygota</taxon>
        <taxon>Diptera</taxon>
        <taxon>Brachycera</taxon>
        <taxon>Muscomorpha</taxon>
        <taxon>Ephydroidea</taxon>
        <taxon>Drosophilidae</taxon>
        <taxon>Drosophila</taxon>
    </lineage>
</organism>
<dbReference type="Pfam" id="PF00013">
    <property type="entry name" value="KH_1"/>
    <property type="match status" value="1"/>
</dbReference>
<dbReference type="Gene3D" id="3.40.50.300">
    <property type="entry name" value="P-loop containing nucleotide triphosphate hydrolases"/>
    <property type="match status" value="2"/>
</dbReference>
<evidence type="ECO:0000256" key="7">
    <source>
        <dbReference type="PROSITE-ProRule" id="PRU00117"/>
    </source>
</evidence>
<dbReference type="CDD" id="cd17958">
    <property type="entry name" value="DEADc_DDX43_DDX53"/>
    <property type="match status" value="1"/>
</dbReference>
<keyword evidence="7" id="KW-0694">RNA-binding</keyword>
<feature type="region of interest" description="Disordered" evidence="9">
    <location>
        <begin position="1"/>
        <end position="94"/>
    </location>
</feature>
<dbReference type="OrthoDB" id="196131at2759"/>
<evidence type="ECO:0000313" key="13">
    <source>
        <dbReference type="Proteomes" id="UP000494163"/>
    </source>
</evidence>
<name>A0A0M4EIF2_DROBS</name>
<dbReference type="EMBL" id="CP012526">
    <property type="protein sequence ID" value="ALC46446.1"/>
    <property type="molecule type" value="Genomic_DNA"/>
</dbReference>
<evidence type="ECO:0000313" key="12">
    <source>
        <dbReference type="EMBL" id="ALC46446.1"/>
    </source>
</evidence>
<dbReference type="AlphaFoldDB" id="A0A0M4EIF2"/>
<dbReference type="GO" id="GO:0016787">
    <property type="term" value="F:hydrolase activity"/>
    <property type="evidence" value="ECO:0007669"/>
    <property type="project" value="UniProtKB-KW"/>
</dbReference>
<dbReference type="OMA" id="RWAKCPP"/>
<dbReference type="SMART" id="SM00490">
    <property type="entry name" value="HELICc"/>
    <property type="match status" value="1"/>
</dbReference>
<evidence type="ECO:0000256" key="6">
    <source>
        <dbReference type="ARBA" id="ARBA00047984"/>
    </source>
</evidence>
<accession>A0A0M4EIF2</accession>
<dbReference type="PROSITE" id="PS51192">
    <property type="entry name" value="HELICASE_ATP_BIND_1"/>
    <property type="match status" value="1"/>
</dbReference>
<comment type="catalytic activity">
    <reaction evidence="6">
        <text>ATP + H2O = ADP + phosphate + H(+)</text>
        <dbReference type="Rhea" id="RHEA:13065"/>
        <dbReference type="ChEBI" id="CHEBI:15377"/>
        <dbReference type="ChEBI" id="CHEBI:15378"/>
        <dbReference type="ChEBI" id="CHEBI:30616"/>
        <dbReference type="ChEBI" id="CHEBI:43474"/>
        <dbReference type="ChEBI" id="CHEBI:456216"/>
        <dbReference type="EC" id="3.6.4.13"/>
    </reaction>
</comment>
<dbReference type="GO" id="GO:0003724">
    <property type="term" value="F:RNA helicase activity"/>
    <property type="evidence" value="ECO:0007669"/>
    <property type="project" value="UniProtKB-EC"/>
</dbReference>
<reference evidence="12 13" key="1">
    <citation type="submission" date="2015-08" db="EMBL/GenBank/DDBJ databases">
        <title>Ancestral chromatin configuration constrains chromatin evolution on differentiating sex chromosomes in Drosophila.</title>
        <authorList>
            <person name="Zhou Q."/>
            <person name="Bachtrog D."/>
        </authorList>
    </citation>
    <scope>NUCLEOTIDE SEQUENCE [LARGE SCALE GENOMIC DNA]</scope>
    <source>
        <tissue evidence="12">Whole larvae</tissue>
    </source>
</reference>
<evidence type="ECO:0000259" key="11">
    <source>
        <dbReference type="PROSITE" id="PS51194"/>
    </source>
</evidence>
<keyword evidence="2 8" id="KW-0547">Nucleotide-binding</keyword>
<evidence type="ECO:0000256" key="1">
    <source>
        <dbReference type="ARBA" id="ARBA00012552"/>
    </source>
</evidence>
<feature type="compositionally biased region" description="Acidic residues" evidence="9">
    <location>
        <begin position="1"/>
        <end position="10"/>
    </location>
</feature>
<dbReference type="FunFam" id="3.40.50.300:FF:000079">
    <property type="entry name" value="probable ATP-dependent RNA helicase DDX17"/>
    <property type="match status" value="1"/>
</dbReference>
<dbReference type="Proteomes" id="UP000494163">
    <property type="component" value="Chromosome 3R"/>
</dbReference>
<evidence type="ECO:0000256" key="8">
    <source>
        <dbReference type="RuleBase" id="RU000492"/>
    </source>
</evidence>
<feature type="region of interest" description="Disordered" evidence="9">
    <location>
        <begin position="676"/>
        <end position="701"/>
    </location>
</feature>
<dbReference type="PROSITE" id="PS00039">
    <property type="entry name" value="DEAD_ATP_HELICASE"/>
    <property type="match status" value="1"/>
</dbReference>
<evidence type="ECO:0000259" key="10">
    <source>
        <dbReference type="PROSITE" id="PS51192"/>
    </source>
</evidence>
<feature type="region of interest" description="Disordered" evidence="9">
    <location>
        <begin position="151"/>
        <end position="189"/>
    </location>
</feature>
<evidence type="ECO:0000256" key="2">
    <source>
        <dbReference type="ARBA" id="ARBA00022741"/>
    </source>
</evidence>
<dbReference type="EC" id="3.6.4.13" evidence="1"/>
<dbReference type="Gene3D" id="3.30.1370.10">
    <property type="entry name" value="K Homology domain, type 1"/>
    <property type="match status" value="1"/>
</dbReference>
<dbReference type="Pfam" id="PF00270">
    <property type="entry name" value="DEAD"/>
    <property type="match status" value="1"/>
</dbReference>
<dbReference type="SMART" id="SM00487">
    <property type="entry name" value="DEXDc"/>
    <property type="match status" value="1"/>
</dbReference>
<dbReference type="GO" id="GO:0031047">
    <property type="term" value="P:regulatory ncRNA-mediated gene silencing"/>
    <property type="evidence" value="ECO:0007669"/>
    <property type="project" value="UniProtKB-ARBA"/>
</dbReference>
<dbReference type="GO" id="GO:0003723">
    <property type="term" value="F:RNA binding"/>
    <property type="evidence" value="ECO:0007669"/>
    <property type="project" value="UniProtKB-UniRule"/>
</dbReference>
<feature type="domain" description="Helicase C-terminal" evidence="11">
    <location>
        <begin position="507"/>
        <end position="669"/>
    </location>
</feature>
<dbReference type="STRING" id="30019.A0A0M4EIF2"/>
<keyword evidence="5 8" id="KW-0067">ATP-binding</keyword>
<dbReference type="SMR" id="A0A0M4EIF2"/>
<dbReference type="InterPro" id="IPR014001">
    <property type="entry name" value="Helicase_ATP-bd"/>
</dbReference>
<feature type="compositionally biased region" description="Basic and acidic residues" evidence="9">
    <location>
        <begin position="26"/>
        <end position="88"/>
    </location>
</feature>
<feature type="compositionally biased region" description="Polar residues" evidence="9">
    <location>
        <begin position="16"/>
        <end position="25"/>
    </location>
</feature>
<evidence type="ECO:0000256" key="3">
    <source>
        <dbReference type="ARBA" id="ARBA00022801"/>
    </source>
</evidence>
<dbReference type="PANTHER" id="PTHR47958">
    <property type="entry name" value="ATP-DEPENDENT RNA HELICASE DBP3"/>
    <property type="match status" value="1"/>
</dbReference>
<dbReference type="SUPFAM" id="SSF54791">
    <property type="entry name" value="Eukaryotic type KH-domain (KH-domain type I)"/>
    <property type="match status" value="1"/>
</dbReference>
<evidence type="ECO:0000256" key="5">
    <source>
        <dbReference type="ARBA" id="ARBA00022840"/>
    </source>
</evidence>
<gene>
    <name evidence="12" type="ORF">Dbus_chr3Rg1196</name>
</gene>
<evidence type="ECO:0000256" key="4">
    <source>
        <dbReference type="ARBA" id="ARBA00022806"/>
    </source>
</evidence>
<comment type="similarity">
    <text evidence="8">Belongs to the DEAD box helicase family.</text>
</comment>
<dbReference type="PROSITE" id="PS50084">
    <property type="entry name" value="KH_TYPE_1"/>
    <property type="match status" value="1"/>
</dbReference>
<feature type="compositionally biased region" description="Gly residues" evidence="9">
    <location>
        <begin position="682"/>
        <end position="695"/>
    </location>
</feature>
<dbReference type="CDD" id="cd18787">
    <property type="entry name" value="SF2_C_DEAD"/>
    <property type="match status" value="1"/>
</dbReference>
<dbReference type="InterPro" id="IPR011545">
    <property type="entry name" value="DEAD/DEAH_box_helicase_dom"/>
</dbReference>
<keyword evidence="13" id="KW-1185">Reference proteome</keyword>